<name>A0A7I9YSM6_MYCBU</name>
<evidence type="ECO:0000259" key="1">
    <source>
        <dbReference type="Pfam" id="PF02426"/>
    </source>
</evidence>
<dbReference type="RefSeq" id="WP_163714819.1">
    <property type="nucleotide sequence ID" value="NZ_BLKZ01000001.1"/>
</dbReference>
<dbReference type="InterPro" id="IPR026029">
    <property type="entry name" value="MLI_dom"/>
</dbReference>
<dbReference type="Gene3D" id="3.30.70.1060">
    <property type="entry name" value="Dimeric alpha+beta barrel"/>
    <property type="match status" value="2"/>
</dbReference>
<organism evidence="2 3">
    <name type="scientific">Mycobacterium bourgelatii</name>
    <dbReference type="NCBI Taxonomy" id="1273442"/>
    <lineage>
        <taxon>Bacteria</taxon>
        <taxon>Bacillati</taxon>
        <taxon>Actinomycetota</taxon>
        <taxon>Actinomycetes</taxon>
        <taxon>Mycobacteriales</taxon>
        <taxon>Mycobacteriaceae</taxon>
        <taxon>Mycobacterium</taxon>
    </lineage>
</organism>
<dbReference type="SUPFAM" id="SSF54909">
    <property type="entry name" value="Dimeric alpha+beta barrel"/>
    <property type="match status" value="2"/>
</dbReference>
<dbReference type="AlphaFoldDB" id="A0A7I9YSM6"/>
<reference evidence="2 3" key="1">
    <citation type="journal article" date="2019" name="Emerg. Microbes Infect.">
        <title>Comprehensive subspecies identification of 175 nontuberculous mycobacteria species based on 7547 genomic profiles.</title>
        <authorList>
            <person name="Matsumoto Y."/>
            <person name="Kinjo T."/>
            <person name="Motooka D."/>
            <person name="Nabeya D."/>
            <person name="Jung N."/>
            <person name="Uechi K."/>
            <person name="Horii T."/>
            <person name="Iida T."/>
            <person name="Fujita J."/>
            <person name="Nakamura S."/>
        </authorList>
    </citation>
    <scope>NUCLEOTIDE SEQUENCE [LARGE SCALE GENOMIC DNA]</scope>
    <source>
        <strain evidence="2 3">JCM 30725</strain>
    </source>
</reference>
<feature type="domain" description="Muconolactone isomerase" evidence="1">
    <location>
        <begin position="1"/>
        <end position="91"/>
    </location>
</feature>
<proteinExistence type="predicted"/>
<evidence type="ECO:0000313" key="3">
    <source>
        <dbReference type="Proteomes" id="UP000465360"/>
    </source>
</evidence>
<sequence length="188" mass="20763">MEYLVEMKAHVPAGTPPAAMQDIHAREAVRVRELAAEGTIVRLWHPAASDGRTFGLLTADEHGLLDKALASMPLHMWRSYEITPLSWHPDDPGAERGQEAAEFLTRTTITVPPGTSGRTIDDLKVREAICNQALAQAGLLVRLWTPPIQPGLWQSVGLWSARDVRDLEAILASLPLYRWMTVDTTPLS</sequence>
<dbReference type="Proteomes" id="UP000465360">
    <property type="component" value="Unassembled WGS sequence"/>
</dbReference>
<gene>
    <name evidence="2" type="ORF">MBOU_35840</name>
</gene>
<keyword evidence="3" id="KW-1185">Reference proteome</keyword>
<dbReference type="EMBL" id="BLKZ01000001">
    <property type="protein sequence ID" value="GFG91542.1"/>
    <property type="molecule type" value="Genomic_DNA"/>
</dbReference>
<dbReference type="Pfam" id="PF02426">
    <property type="entry name" value="MIase"/>
    <property type="match status" value="2"/>
</dbReference>
<dbReference type="InterPro" id="IPR011008">
    <property type="entry name" value="Dimeric_a/b-barrel"/>
</dbReference>
<comment type="caution">
    <text evidence="2">The sequence shown here is derived from an EMBL/GenBank/DDBJ whole genome shotgun (WGS) entry which is preliminary data.</text>
</comment>
<accession>A0A7I9YSM6</accession>
<evidence type="ECO:0000313" key="2">
    <source>
        <dbReference type="EMBL" id="GFG91542.1"/>
    </source>
</evidence>
<protein>
    <recommendedName>
        <fullName evidence="1">Muconolactone isomerase domain-containing protein</fullName>
    </recommendedName>
</protein>
<feature type="domain" description="Muconolactone isomerase" evidence="1">
    <location>
        <begin position="102"/>
        <end position="187"/>
    </location>
</feature>